<feature type="transmembrane region" description="Helical" evidence="14">
    <location>
        <begin position="344"/>
        <end position="362"/>
    </location>
</feature>
<gene>
    <name evidence="17" type="ORF">OXX778_LOCUS13279</name>
</gene>
<dbReference type="InterPro" id="IPR006201">
    <property type="entry name" value="Neur_channel"/>
</dbReference>
<keyword evidence="5" id="KW-0770">Synapse</keyword>
<dbReference type="SUPFAM" id="SSF90112">
    <property type="entry name" value="Neurotransmitter-gated ion-channel transmembrane pore"/>
    <property type="match status" value="1"/>
</dbReference>
<dbReference type="InterPro" id="IPR002394">
    <property type="entry name" value="Nicotinic_acetylcholine_rcpt"/>
</dbReference>
<dbReference type="CDD" id="cd19051">
    <property type="entry name" value="LGIC_TM_cation"/>
    <property type="match status" value="1"/>
</dbReference>
<evidence type="ECO:0000256" key="10">
    <source>
        <dbReference type="ARBA" id="ARBA00023180"/>
    </source>
</evidence>
<keyword evidence="7 14" id="KW-0472">Membrane</keyword>
<dbReference type="PRINTS" id="PR00254">
    <property type="entry name" value="NICOTINICR"/>
</dbReference>
<comment type="subcellular location">
    <subcellularLocation>
        <location evidence="13">Synaptic cell membrane</location>
        <topology evidence="13">Multi-pass membrane protein</topology>
    </subcellularLocation>
</comment>
<comment type="similarity">
    <text evidence="14">Belongs to the ligand-gated ion channel (TC 1.A.9) family.</text>
</comment>
<keyword evidence="12 14" id="KW-0407">Ion channel</keyword>
<evidence type="ECO:0000256" key="2">
    <source>
        <dbReference type="ARBA" id="ARBA00022475"/>
    </source>
</evidence>
<dbReference type="PANTHER" id="PTHR18945">
    <property type="entry name" value="NEUROTRANSMITTER GATED ION CHANNEL"/>
    <property type="match status" value="1"/>
</dbReference>
<accession>A0A814C289</accession>
<evidence type="ECO:0000256" key="5">
    <source>
        <dbReference type="ARBA" id="ARBA00023018"/>
    </source>
</evidence>
<dbReference type="FunFam" id="2.70.170.10:FF:000028">
    <property type="entry name" value="AcetylCholine Receptor"/>
    <property type="match status" value="1"/>
</dbReference>
<organism evidence="17 18">
    <name type="scientific">Brachionus calyciflorus</name>
    <dbReference type="NCBI Taxonomy" id="104777"/>
    <lineage>
        <taxon>Eukaryota</taxon>
        <taxon>Metazoa</taxon>
        <taxon>Spiralia</taxon>
        <taxon>Gnathifera</taxon>
        <taxon>Rotifera</taxon>
        <taxon>Eurotatoria</taxon>
        <taxon>Monogononta</taxon>
        <taxon>Pseudotrocha</taxon>
        <taxon>Ploima</taxon>
        <taxon>Brachionidae</taxon>
        <taxon>Brachionus</taxon>
    </lineage>
</organism>
<feature type="domain" description="Neurotransmitter-gated ion-channel transmembrane" evidence="16">
    <location>
        <begin position="319"/>
        <end position="605"/>
    </location>
</feature>
<feature type="transmembrane region" description="Helical" evidence="14">
    <location>
        <begin position="12"/>
        <end position="30"/>
    </location>
</feature>
<name>A0A814C289_9BILA</name>
<dbReference type="GO" id="GO:0004888">
    <property type="term" value="F:transmembrane signaling receptor activity"/>
    <property type="evidence" value="ECO:0007669"/>
    <property type="project" value="InterPro"/>
</dbReference>
<evidence type="ECO:0000256" key="9">
    <source>
        <dbReference type="ARBA" id="ARBA00023170"/>
    </source>
</evidence>
<evidence type="ECO:0000313" key="18">
    <source>
        <dbReference type="Proteomes" id="UP000663879"/>
    </source>
</evidence>
<feature type="transmembrane region" description="Helical" evidence="14">
    <location>
        <begin position="319"/>
        <end position="337"/>
    </location>
</feature>
<proteinExistence type="inferred from homology"/>
<dbReference type="GO" id="GO:0045211">
    <property type="term" value="C:postsynaptic membrane"/>
    <property type="evidence" value="ECO:0007669"/>
    <property type="project" value="InterPro"/>
</dbReference>
<keyword evidence="3 14" id="KW-0812">Transmembrane</keyword>
<evidence type="ECO:0000256" key="4">
    <source>
        <dbReference type="ARBA" id="ARBA00022989"/>
    </source>
</evidence>
<dbReference type="InterPro" id="IPR038050">
    <property type="entry name" value="Neuro_actylchol_rec"/>
</dbReference>
<dbReference type="InterPro" id="IPR036719">
    <property type="entry name" value="Neuro-gated_channel_TM_sf"/>
</dbReference>
<dbReference type="FunFam" id="1.20.58.390:FF:000043">
    <property type="entry name" value="AcetylCholine Receptor"/>
    <property type="match status" value="1"/>
</dbReference>
<comment type="caution">
    <text evidence="17">The sequence shown here is derived from an EMBL/GenBank/DDBJ whole genome shotgun (WGS) entry which is preliminary data.</text>
</comment>
<dbReference type="Gene3D" id="1.20.58.390">
    <property type="entry name" value="Neurotransmitter-gated ion-channel transmembrane domain"/>
    <property type="match status" value="1"/>
</dbReference>
<evidence type="ECO:0000313" key="17">
    <source>
        <dbReference type="EMBL" id="CAF0938144.1"/>
    </source>
</evidence>
<evidence type="ECO:0000256" key="8">
    <source>
        <dbReference type="ARBA" id="ARBA00023157"/>
    </source>
</evidence>
<dbReference type="PRINTS" id="PR00252">
    <property type="entry name" value="NRIONCHANNEL"/>
</dbReference>
<dbReference type="EMBL" id="CAJNOC010002525">
    <property type="protein sequence ID" value="CAF0938144.1"/>
    <property type="molecule type" value="Genomic_DNA"/>
</dbReference>
<dbReference type="SUPFAM" id="SSF63712">
    <property type="entry name" value="Nicotinic receptor ligand binding domain-like"/>
    <property type="match status" value="1"/>
</dbReference>
<keyword evidence="4 14" id="KW-1133">Transmembrane helix</keyword>
<reference evidence="17" key="1">
    <citation type="submission" date="2021-02" db="EMBL/GenBank/DDBJ databases">
        <authorList>
            <person name="Nowell W R."/>
        </authorList>
    </citation>
    <scope>NUCLEOTIDE SEQUENCE</scope>
    <source>
        <strain evidence="17">Ploen Becks lab</strain>
    </source>
</reference>
<dbReference type="OrthoDB" id="10005921at2759"/>
<dbReference type="InterPro" id="IPR018000">
    <property type="entry name" value="Neurotransmitter_ion_chnl_CS"/>
</dbReference>
<feature type="transmembrane region" description="Helical" evidence="14">
    <location>
        <begin position="592"/>
        <end position="610"/>
    </location>
</feature>
<dbReference type="GO" id="GO:0022848">
    <property type="term" value="F:acetylcholine-gated monoatomic cation-selective channel activity"/>
    <property type="evidence" value="ECO:0007669"/>
    <property type="project" value="InterPro"/>
</dbReference>
<evidence type="ECO:0000256" key="6">
    <source>
        <dbReference type="ARBA" id="ARBA00023065"/>
    </source>
</evidence>
<dbReference type="InterPro" id="IPR006202">
    <property type="entry name" value="Neur_chan_lig-bd"/>
</dbReference>
<dbReference type="PROSITE" id="PS00236">
    <property type="entry name" value="NEUROTR_ION_CHANNEL"/>
    <property type="match status" value="1"/>
</dbReference>
<keyword evidence="11" id="KW-1071">Ligand-gated ion channel</keyword>
<evidence type="ECO:0000259" key="15">
    <source>
        <dbReference type="Pfam" id="PF02931"/>
    </source>
</evidence>
<feature type="domain" description="Neurotransmitter-gated ion-channel ligand-binding" evidence="15">
    <location>
        <begin position="116"/>
        <end position="310"/>
    </location>
</feature>
<dbReference type="CDD" id="cd18997">
    <property type="entry name" value="LGIC_ECD_nAChR"/>
    <property type="match status" value="1"/>
</dbReference>
<evidence type="ECO:0000256" key="14">
    <source>
        <dbReference type="RuleBase" id="RU000687"/>
    </source>
</evidence>
<evidence type="ECO:0000256" key="1">
    <source>
        <dbReference type="ARBA" id="ARBA00022448"/>
    </source>
</evidence>
<keyword evidence="8" id="KW-1015">Disulfide bond</keyword>
<evidence type="ECO:0000259" key="16">
    <source>
        <dbReference type="Pfam" id="PF02932"/>
    </source>
</evidence>
<sequence>MFKIDSNKRWNFFNSFLLIILIILLSIYSFECKINKKSYSKKQSAAYLSLYGPRYSSNNLDNKNDCVDCYIKIPKNNAEKSDPWFKDLRPFYQNIDSFSGRTDYDSLNSEESILRSVLLSNYSADVRPVINASTVTYVNITLTIIQIMDLDEQNQVMITNAQIALKWFDQHLVWNPEEFSNQSRLVLSSKDIWTPDIVLFNSADVAYSTQRDNYLIDVKSDGSVFWMFPDILRSYCKVNIKYFPFDRQNCSLELQSWSRSKKEVIVYYDNEKPFLNHSFIHTEWKLLNITVSPHEQNDFVWLEFTLFLKRNHAFYVNHMIFPFTILSSLTLFVFWLPPDSGEKITLTITILLALTVFLQLITEYTPKAAKSLPIIGLYFNVNLILVLISVVLTIVVLNFHFRGPKKQRVPKWMRKYIIGYLGRVFCFCHESNAFFLSEKENKIDIIKSSYSELPVYNCINNSNSNNNIESQMLNENESDFISHQSEPAYVKKRFLSNETDSKNDLRNKKDDKLVPFSEEISRNLEKMLVKLQKSFDPFKLQDENLKFTILKEILECQRLLLTANLASKKEKTLSVNEIYDEWKILAMVVDRICFFVYLFALLFSSFLFLYSEQTGDDF</sequence>
<evidence type="ECO:0000256" key="12">
    <source>
        <dbReference type="ARBA" id="ARBA00023303"/>
    </source>
</evidence>
<dbReference type="Proteomes" id="UP000663879">
    <property type="component" value="Unassembled WGS sequence"/>
</dbReference>
<keyword evidence="9" id="KW-0675">Receptor</keyword>
<dbReference type="AlphaFoldDB" id="A0A814C289"/>
<evidence type="ECO:0000256" key="3">
    <source>
        <dbReference type="ARBA" id="ARBA00022692"/>
    </source>
</evidence>
<keyword evidence="6 14" id="KW-0406">Ion transport</keyword>
<protein>
    <submittedName>
        <fullName evidence="17">Uncharacterized protein</fullName>
    </submittedName>
</protein>
<feature type="transmembrane region" description="Helical" evidence="14">
    <location>
        <begin position="374"/>
        <end position="401"/>
    </location>
</feature>
<dbReference type="Pfam" id="PF02932">
    <property type="entry name" value="Neur_chan_memb"/>
    <property type="match status" value="1"/>
</dbReference>
<keyword evidence="10" id="KW-0325">Glycoprotein</keyword>
<keyword evidence="1 14" id="KW-0813">Transport</keyword>
<keyword evidence="2" id="KW-1003">Cell membrane</keyword>
<dbReference type="InterPro" id="IPR006029">
    <property type="entry name" value="Neurotrans-gated_channel_TM"/>
</dbReference>
<keyword evidence="18" id="KW-1185">Reference proteome</keyword>
<dbReference type="Pfam" id="PF02931">
    <property type="entry name" value="Neur_chan_LBD"/>
    <property type="match status" value="1"/>
</dbReference>
<dbReference type="Gene3D" id="2.70.170.10">
    <property type="entry name" value="Neurotransmitter-gated ion-channel ligand-binding domain"/>
    <property type="match status" value="1"/>
</dbReference>
<dbReference type="InterPro" id="IPR036734">
    <property type="entry name" value="Neur_chan_lig-bd_sf"/>
</dbReference>
<evidence type="ECO:0000256" key="11">
    <source>
        <dbReference type="ARBA" id="ARBA00023286"/>
    </source>
</evidence>
<evidence type="ECO:0000256" key="7">
    <source>
        <dbReference type="ARBA" id="ARBA00023136"/>
    </source>
</evidence>
<evidence type="ECO:0000256" key="13">
    <source>
        <dbReference type="ARBA" id="ARBA00034099"/>
    </source>
</evidence>